<dbReference type="Proteomes" id="UP000188357">
    <property type="component" value="Unassembled WGS sequence"/>
</dbReference>
<dbReference type="OrthoDB" id="8536864at2"/>
<accession>A0A1R4GQ97</accession>
<dbReference type="AlphaFoldDB" id="A0A1R4GQ97"/>
<dbReference type="InterPro" id="IPR031939">
    <property type="entry name" value="Adhesin_E-like"/>
</dbReference>
<feature type="chain" id="PRO_5012616453" description="Surface-adhesin protein E-like domain-containing protein" evidence="1">
    <location>
        <begin position="20"/>
        <end position="130"/>
    </location>
</feature>
<feature type="domain" description="Surface-adhesin protein E-like" evidence="2">
    <location>
        <begin position="22"/>
        <end position="127"/>
    </location>
</feature>
<evidence type="ECO:0000313" key="4">
    <source>
        <dbReference type="Proteomes" id="UP000188357"/>
    </source>
</evidence>
<gene>
    <name evidence="3" type="ORF">A1232T_00964</name>
</gene>
<reference evidence="3 4" key="1">
    <citation type="submission" date="2017-02" db="EMBL/GenBank/DDBJ databases">
        <authorList>
            <person name="Peterson S.W."/>
        </authorList>
    </citation>
    <scope>NUCLEOTIDE SEQUENCE [LARGE SCALE GENOMIC DNA]</scope>
    <source>
        <strain evidence="3">Psychrobacter_piechaudii</strain>
    </source>
</reference>
<name>A0A1R4GQ97_9GAMM</name>
<protein>
    <recommendedName>
        <fullName evidence="2">Surface-adhesin protein E-like domain-containing protein</fullName>
    </recommendedName>
</protein>
<dbReference type="Pfam" id="PF16747">
    <property type="entry name" value="Adhesin_E"/>
    <property type="match status" value="1"/>
</dbReference>
<proteinExistence type="predicted"/>
<organism evidence="3 4">
    <name type="scientific">Psychrobacter piechaudii</name>
    <dbReference type="NCBI Taxonomy" id="1945521"/>
    <lineage>
        <taxon>Bacteria</taxon>
        <taxon>Pseudomonadati</taxon>
        <taxon>Pseudomonadota</taxon>
        <taxon>Gammaproteobacteria</taxon>
        <taxon>Moraxellales</taxon>
        <taxon>Moraxellaceae</taxon>
        <taxon>Psychrobacter</taxon>
    </lineage>
</organism>
<evidence type="ECO:0000256" key="1">
    <source>
        <dbReference type="SAM" id="SignalP"/>
    </source>
</evidence>
<dbReference type="EMBL" id="FUGE01000110">
    <property type="protein sequence ID" value="SJM70356.1"/>
    <property type="molecule type" value="Genomic_DNA"/>
</dbReference>
<evidence type="ECO:0000259" key="2">
    <source>
        <dbReference type="Pfam" id="PF16747"/>
    </source>
</evidence>
<dbReference type="RefSeq" id="WP_077450762.1">
    <property type="nucleotide sequence ID" value="NZ_FUGE01000110.1"/>
</dbReference>
<evidence type="ECO:0000313" key="3">
    <source>
        <dbReference type="EMBL" id="SJM70356.1"/>
    </source>
</evidence>
<feature type="signal peptide" evidence="1">
    <location>
        <begin position="1"/>
        <end position="19"/>
    </location>
</feature>
<keyword evidence="1" id="KW-0732">Signal</keyword>
<sequence length="130" mass="14398">MKKLVVLAVAGLMSVTVSAANWIFIGEGDSVAVKLYVDLDSISQSNNIAKAFIKNEYEQSQGIGGSAYDKTVTLREFHCNEKPIKLRTLSVRSYLGDKRVFARDKPTEFTYSYPDTFGEAAAKFVCSIKK</sequence>
<keyword evidence="4" id="KW-1185">Reference proteome</keyword>